<name>A0ABS2FET8_9CLOT</name>
<accession>A0ABS2FET8</accession>
<dbReference type="EMBL" id="JACJLL010000029">
    <property type="protein sequence ID" value="MBM6818993.1"/>
    <property type="molecule type" value="Genomic_DNA"/>
</dbReference>
<keyword evidence="2" id="KW-1185">Reference proteome</keyword>
<gene>
    <name evidence="1" type="ORF">H6A19_06510</name>
</gene>
<protein>
    <submittedName>
        <fullName evidence="1">DNRLRE domain-containing protein</fullName>
    </submittedName>
</protein>
<reference evidence="1 2" key="1">
    <citation type="journal article" date="2021" name="Sci. Rep.">
        <title>The distribution of antibiotic resistance genes in chicken gut microbiota commensals.</title>
        <authorList>
            <person name="Juricova H."/>
            <person name="Matiasovicova J."/>
            <person name="Kubasova T."/>
            <person name="Cejkova D."/>
            <person name="Rychlik I."/>
        </authorList>
    </citation>
    <scope>NUCLEOTIDE SEQUENCE [LARGE SCALE GENOMIC DNA]</scope>
    <source>
        <strain evidence="1 2">An435</strain>
    </source>
</reference>
<comment type="caution">
    <text evidence="1">The sequence shown here is derived from an EMBL/GenBank/DDBJ whole genome shotgun (WGS) entry which is preliminary data.</text>
</comment>
<dbReference type="RefSeq" id="WP_204572073.1">
    <property type="nucleotide sequence ID" value="NZ_JACJLL010000029.1"/>
</dbReference>
<organism evidence="1 2">
    <name type="scientific">Clostridium saudiense</name>
    <dbReference type="NCBI Taxonomy" id="1414720"/>
    <lineage>
        <taxon>Bacteria</taxon>
        <taxon>Bacillati</taxon>
        <taxon>Bacillota</taxon>
        <taxon>Clostridia</taxon>
        <taxon>Eubacteriales</taxon>
        <taxon>Clostridiaceae</taxon>
        <taxon>Clostridium</taxon>
    </lineage>
</organism>
<evidence type="ECO:0000313" key="1">
    <source>
        <dbReference type="EMBL" id="MBM6818993.1"/>
    </source>
</evidence>
<dbReference type="Proteomes" id="UP000767334">
    <property type="component" value="Unassembled WGS sequence"/>
</dbReference>
<proteinExistence type="predicted"/>
<sequence length="285" mass="32305">MKNSNKIICSAGTTINKSNLKINLKNNNLFVGIIYNNFNTKNEYLTILNFDLCNINLNSFDSAFLNLYIKDSKFINNKPILVSICENLTSYDDLLINPQFISKTRSTSNTNIKINSYDINKYIKIDITPILISILSNNRKSSLIVKSLNSTLNTIINFDSLYSDNPPFIELINLNETNIDLEFTNFKNSINNKISKLTNIVDLNTVNLNTIKNEFSQTINKVNTDINKSLQNTDDIISEINTITSNLSNDISLINESISMILDQIDILNKELDQISITPIDLNNL</sequence>
<dbReference type="NCBIfam" id="NF033679">
    <property type="entry name" value="DNRLRE_dom"/>
    <property type="match status" value="1"/>
</dbReference>
<evidence type="ECO:0000313" key="2">
    <source>
        <dbReference type="Proteomes" id="UP000767334"/>
    </source>
</evidence>